<evidence type="ECO:0000256" key="1">
    <source>
        <dbReference type="ARBA" id="ARBA00009716"/>
    </source>
</evidence>
<dbReference type="PIRSF" id="PIRSF500060">
    <property type="entry name" value="UCP500060"/>
    <property type="match status" value="1"/>
</dbReference>
<dbReference type="InterPro" id="IPR027283">
    <property type="entry name" value="YerD"/>
</dbReference>
<keyword evidence="6" id="KW-1185">Reference proteome</keyword>
<evidence type="ECO:0000259" key="4">
    <source>
        <dbReference type="Pfam" id="PF01645"/>
    </source>
</evidence>
<dbReference type="Pfam" id="PF01645">
    <property type="entry name" value="Glu_synthase"/>
    <property type="match status" value="1"/>
</dbReference>
<evidence type="ECO:0000256" key="3">
    <source>
        <dbReference type="SAM" id="MobiDB-lite"/>
    </source>
</evidence>
<protein>
    <submittedName>
        <fullName evidence="5">FMN-binding glutamate synthase family protein</fullName>
        <ecNumber evidence="5">1.4.-.-</ecNumber>
    </submittedName>
</protein>
<dbReference type="InterPro" id="IPR013785">
    <property type="entry name" value="Aldolase_TIM"/>
</dbReference>
<dbReference type="Proteomes" id="UP001368500">
    <property type="component" value="Unassembled WGS sequence"/>
</dbReference>
<dbReference type="RefSeq" id="WP_341376741.1">
    <property type="nucleotide sequence ID" value="NZ_JBBUTF010000034.1"/>
</dbReference>
<accession>A0ABU9BHD4</accession>
<dbReference type="PIRSF" id="PIRSF006429">
    <property type="entry name" value="GOGAT_lg_2"/>
    <property type="match status" value="1"/>
</dbReference>
<feature type="domain" description="Glutamate synthase" evidence="4">
    <location>
        <begin position="166"/>
        <end position="484"/>
    </location>
</feature>
<sequence>MPAWLIALDRVFPVRLLTLALCALAAIGGAAAMWQGAAIGPWLTLPGVLGLYVGLHDLRQTRHAILRNYPVLGHLRFVLEWIRPEIRQYFIDSDRDAVPFSRQQRSLVYQRAKGESDKRPFGTQLDVGAAGYEWINHSMQPTRLDGHDFRVTIGQGKPGVHQPYAASLFNISAMSFGALSANAIRALNGGARRGGFMHDTGEGSISAHHRAHGGDLVWEIGSGYFGCRDADGRFDPERFAAQAADPQVRLIEVKLSQGAKPGHGGVLPGPKVTAEIAAARGVPQGVDCVSPAAHSAFDSPVGLLRFLAELRRLSGGKPVGFKLCVGHPWEWFAIAQAMLATGLTPDFIVVDGAEGGTGAAPLEFTDHVGAPLQEGLRLVHNTLVGLNLRDQVRIGCSGKIVSAFDIARAMALGADWCNSARGFMFALGCIQAQHCHTGACPVGVATQDAARQQALVVPDKTERVARFHQHTLEALRELVQAAGLSHPGQIQPQHIMRRQPDQQVRSLETVLPTVAPGALLEAIAGRAPWPLHVYARYWHVADPHSFRPLSTARALVPGAQPVPVAGPAMPAGAAAGGDLSAQAAQMVQVDSTSEAERVRRVAEAVASARSPLHTSSS</sequence>
<gene>
    <name evidence="5" type="ORF">AACH11_23600</name>
</gene>
<keyword evidence="5" id="KW-0560">Oxidoreductase</keyword>
<dbReference type="SUPFAM" id="SSF51395">
    <property type="entry name" value="FMN-linked oxidoreductases"/>
    <property type="match status" value="1"/>
</dbReference>
<dbReference type="InterPro" id="IPR002932">
    <property type="entry name" value="Glu_synthdom"/>
</dbReference>
<proteinExistence type="inferred from homology"/>
<feature type="compositionally biased region" description="Low complexity" evidence="3">
    <location>
        <begin position="572"/>
        <end position="584"/>
    </location>
</feature>
<name>A0ABU9BHD4_9BURK</name>
<comment type="similarity">
    <text evidence="1 2">Belongs to the glutamate synthase family.</text>
</comment>
<dbReference type="PANTHER" id="PTHR43819:SF1">
    <property type="entry name" value="ARCHAEAL-TYPE GLUTAMATE SYNTHASE [NADPH]"/>
    <property type="match status" value="1"/>
</dbReference>
<feature type="region of interest" description="Disordered" evidence="3">
    <location>
        <begin position="572"/>
        <end position="595"/>
    </location>
</feature>
<organism evidence="5 6">
    <name type="scientific">Pseudaquabacterium rugosum</name>
    <dbReference type="NCBI Taxonomy" id="2984194"/>
    <lineage>
        <taxon>Bacteria</taxon>
        <taxon>Pseudomonadati</taxon>
        <taxon>Pseudomonadota</taxon>
        <taxon>Betaproteobacteria</taxon>
        <taxon>Burkholderiales</taxon>
        <taxon>Sphaerotilaceae</taxon>
        <taxon>Pseudaquabacterium</taxon>
    </lineage>
</organism>
<dbReference type="EMBL" id="JBBUTF010000034">
    <property type="protein sequence ID" value="MEK8028953.1"/>
    <property type="molecule type" value="Genomic_DNA"/>
</dbReference>
<evidence type="ECO:0000313" key="6">
    <source>
        <dbReference type="Proteomes" id="UP001368500"/>
    </source>
</evidence>
<comment type="caution">
    <text evidence="5">The sequence shown here is derived from an EMBL/GenBank/DDBJ whole genome shotgun (WGS) entry which is preliminary data.</text>
</comment>
<dbReference type="InterPro" id="IPR024188">
    <property type="entry name" value="GltB"/>
</dbReference>
<dbReference type="PANTHER" id="PTHR43819">
    <property type="entry name" value="ARCHAEAL-TYPE GLUTAMATE SYNTHASE [NADPH]"/>
    <property type="match status" value="1"/>
</dbReference>
<dbReference type="EC" id="1.4.-.-" evidence="5"/>
<evidence type="ECO:0000256" key="2">
    <source>
        <dbReference type="PIRNR" id="PIRNR006429"/>
    </source>
</evidence>
<dbReference type="CDD" id="cd02808">
    <property type="entry name" value="GltS_FMN"/>
    <property type="match status" value="1"/>
</dbReference>
<dbReference type="GO" id="GO:0016491">
    <property type="term" value="F:oxidoreductase activity"/>
    <property type="evidence" value="ECO:0007669"/>
    <property type="project" value="UniProtKB-KW"/>
</dbReference>
<evidence type="ECO:0000313" key="5">
    <source>
        <dbReference type="EMBL" id="MEK8028953.1"/>
    </source>
</evidence>
<reference evidence="5 6" key="1">
    <citation type="submission" date="2024-04" db="EMBL/GenBank/DDBJ databases">
        <title>Novel species of the genus Ideonella isolated from streams.</title>
        <authorList>
            <person name="Lu H."/>
        </authorList>
    </citation>
    <scope>NUCLEOTIDE SEQUENCE [LARGE SCALE GENOMIC DNA]</scope>
    <source>
        <strain evidence="5 6">BYS139W</strain>
    </source>
</reference>
<dbReference type="Gene3D" id="3.20.20.70">
    <property type="entry name" value="Aldolase class I"/>
    <property type="match status" value="1"/>
</dbReference>